<dbReference type="AlphaFoldDB" id="A0A9C6TXI1"/>
<keyword evidence="1" id="KW-0472">Membrane</keyword>
<feature type="transmembrane region" description="Helical" evidence="1">
    <location>
        <begin position="66"/>
        <end position="86"/>
    </location>
</feature>
<accession>A0A9C6TXI1</accession>
<dbReference type="RefSeq" id="XP_052122091.1">
    <property type="nucleotide sequence ID" value="XM_052266131.1"/>
</dbReference>
<dbReference type="Proteomes" id="UP000504606">
    <property type="component" value="Unplaced"/>
</dbReference>
<keyword evidence="2" id="KW-1185">Reference proteome</keyword>
<dbReference type="GeneID" id="113212776"/>
<reference evidence="3" key="1">
    <citation type="submission" date="2025-08" db="UniProtKB">
        <authorList>
            <consortium name="RefSeq"/>
        </authorList>
    </citation>
    <scope>IDENTIFICATION</scope>
    <source>
        <tissue evidence="3">Whole organism</tissue>
    </source>
</reference>
<feature type="transmembrane region" description="Helical" evidence="1">
    <location>
        <begin position="162"/>
        <end position="190"/>
    </location>
</feature>
<organism evidence="2 3">
    <name type="scientific">Frankliniella occidentalis</name>
    <name type="common">Western flower thrips</name>
    <name type="synonym">Euthrips occidentalis</name>
    <dbReference type="NCBI Taxonomy" id="133901"/>
    <lineage>
        <taxon>Eukaryota</taxon>
        <taxon>Metazoa</taxon>
        <taxon>Ecdysozoa</taxon>
        <taxon>Arthropoda</taxon>
        <taxon>Hexapoda</taxon>
        <taxon>Insecta</taxon>
        <taxon>Pterygota</taxon>
        <taxon>Neoptera</taxon>
        <taxon>Paraneoptera</taxon>
        <taxon>Thysanoptera</taxon>
        <taxon>Terebrantia</taxon>
        <taxon>Thripoidea</taxon>
        <taxon>Thripidae</taxon>
        <taxon>Frankliniella</taxon>
    </lineage>
</organism>
<keyword evidence="1" id="KW-0812">Transmembrane</keyword>
<sequence>MKSKPLTTFILSLLDDISPGKNDTHWRRLKFSLRGNWVSLVASVITLFLELSAVTVPGSIPHDQVPVHVSLLLGVYSCIFAQVYLVRRVHLLQRCLALIASAASRVEEHVDAESQRAMLRTVRRGPRMRRFFNMCGAATEVLVVFSLFSTPPRWGESQDRVWLHYAILLMETYATSCCLNAFYTVIVYLLNVCRACADLHVALARRLEVVSSGNLQDIYAVGTAPLLLTLFVPICLTGERLGEARREVAFRAALGPWLEELPVVRRLRLGILVAAEGRGAQLRGSGIGLLDKPACLQALKSWFSFVQMMLNLRDKA</sequence>
<gene>
    <name evidence="3" type="primary">LOC113212776</name>
</gene>
<feature type="transmembrane region" description="Helical" evidence="1">
    <location>
        <begin position="37"/>
        <end position="60"/>
    </location>
</feature>
<evidence type="ECO:0000313" key="2">
    <source>
        <dbReference type="Proteomes" id="UP000504606"/>
    </source>
</evidence>
<name>A0A9C6TXI1_FRAOC</name>
<evidence type="ECO:0000256" key="1">
    <source>
        <dbReference type="SAM" id="Phobius"/>
    </source>
</evidence>
<keyword evidence="1" id="KW-1133">Transmembrane helix</keyword>
<evidence type="ECO:0000313" key="3">
    <source>
        <dbReference type="RefSeq" id="XP_052122091.1"/>
    </source>
</evidence>
<protein>
    <submittedName>
        <fullName evidence="3">Uncharacterized protein LOC113212776 isoform X2</fullName>
    </submittedName>
</protein>
<feature type="transmembrane region" description="Helical" evidence="1">
    <location>
        <begin position="131"/>
        <end position="150"/>
    </location>
</feature>
<proteinExistence type="predicted"/>